<feature type="region of interest" description="Disordered" evidence="1">
    <location>
        <begin position="55"/>
        <end position="131"/>
    </location>
</feature>
<feature type="compositionally biased region" description="Basic residues" evidence="1">
    <location>
        <begin position="93"/>
        <end position="106"/>
    </location>
</feature>
<evidence type="ECO:0000256" key="1">
    <source>
        <dbReference type="SAM" id="MobiDB-lite"/>
    </source>
</evidence>
<name>A0A179GPN8_PURLI</name>
<gene>
    <name evidence="2" type="ORF">VFPBJ_05450</name>
</gene>
<accession>A0A179GPN8</accession>
<dbReference type="EMBL" id="LSBH01000004">
    <property type="protein sequence ID" value="OAQ79865.1"/>
    <property type="molecule type" value="Genomic_DNA"/>
</dbReference>
<reference evidence="2 3" key="1">
    <citation type="submission" date="2016-01" db="EMBL/GenBank/DDBJ databases">
        <title>Biosynthesis of antibiotic leucinostatins and their inhibition on Phytophthora in bio-control Purpureocillium lilacinum.</title>
        <authorList>
            <person name="Wang G."/>
            <person name="Liu Z."/>
            <person name="Lin R."/>
            <person name="Li E."/>
            <person name="Mao Z."/>
            <person name="Ling J."/>
            <person name="Yin W."/>
            <person name="Xie B."/>
        </authorList>
    </citation>
    <scope>NUCLEOTIDE SEQUENCE [LARGE SCALE GENOMIC DNA]</scope>
    <source>
        <strain evidence="2">PLBJ-1</strain>
    </source>
</reference>
<organism evidence="2 3">
    <name type="scientific">Purpureocillium lilacinum</name>
    <name type="common">Paecilomyces lilacinus</name>
    <dbReference type="NCBI Taxonomy" id="33203"/>
    <lineage>
        <taxon>Eukaryota</taxon>
        <taxon>Fungi</taxon>
        <taxon>Dikarya</taxon>
        <taxon>Ascomycota</taxon>
        <taxon>Pezizomycotina</taxon>
        <taxon>Sordariomycetes</taxon>
        <taxon>Hypocreomycetidae</taxon>
        <taxon>Hypocreales</taxon>
        <taxon>Ophiocordycipitaceae</taxon>
        <taxon>Purpureocillium</taxon>
    </lineage>
</organism>
<evidence type="ECO:0000313" key="2">
    <source>
        <dbReference type="EMBL" id="OAQ79865.1"/>
    </source>
</evidence>
<dbReference type="AlphaFoldDB" id="A0A179GPN8"/>
<dbReference type="Proteomes" id="UP000078240">
    <property type="component" value="Unassembled WGS sequence"/>
</dbReference>
<sequence length="262" mass="29439">MALLPSPLLPDPRCCRCVATGRGAGESRRSRTMAGEPAKTRQQFLRLDDIQLAITDKDATKREFPLRSKKNKKTRQPKATKRRQQSEAPRGVGRGRRNRPRPRLRPRAADEATPCRHAFTPKKATPRKATKACARWHLRPRCRRRPRPAHLAPMAISSGRVCRVGVVGGDAPQFAAAAIRGRGLVHWPETQRSRTQCPPSLPDTTMPPPAPLFLFDGRDRHMQGSPRLPKAAVRRPPPPVRTTLHARAQEPQCRARRRASRL</sequence>
<protein>
    <submittedName>
        <fullName evidence="2">Uncharacterized protein</fullName>
    </submittedName>
</protein>
<comment type="caution">
    <text evidence="2">The sequence shown here is derived from an EMBL/GenBank/DDBJ whole genome shotgun (WGS) entry which is preliminary data.</text>
</comment>
<evidence type="ECO:0000313" key="3">
    <source>
        <dbReference type="Proteomes" id="UP000078240"/>
    </source>
</evidence>
<feature type="region of interest" description="Disordered" evidence="1">
    <location>
        <begin position="22"/>
        <end position="42"/>
    </location>
</feature>
<feature type="compositionally biased region" description="Basic and acidic residues" evidence="1">
    <location>
        <begin position="55"/>
        <end position="66"/>
    </location>
</feature>
<feature type="region of interest" description="Disordered" evidence="1">
    <location>
        <begin position="223"/>
        <end position="262"/>
    </location>
</feature>
<feature type="compositionally biased region" description="Basic residues" evidence="1">
    <location>
        <begin position="67"/>
        <end position="83"/>
    </location>
</feature>
<proteinExistence type="predicted"/>